<protein>
    <submittedName>
        <fullName evidence="1 2">Uncharacterized protein</fullName>
    </submittedName>
</protein>
<organism>
    <name type="scientific">Ixodes scapularis</name>
    <name type="common">Black-legged tick</name>
    <name type="synonym">Deer tick</name>
    <dbReference type="NCBI Taxonomy" id="6945"/>
    <lineage>
        <taxon>Eukaryota</taxon>
        <taxon>Metazoa</taxon>
        <taxon>Ecdysozoa</taxon>
        <taxon>Arthropoda</taxon>
        <taxon>Chelicerata</taxon>
        <taxon>Arachnida</taxon>
        <taxon>Acari</taxon>
        <taxon>Parasitiformes</taxon>
        <taxon>Ixodida</taxon>
        <taxon>Ixodoidea</taxon>
        <taxon>Ixodidae</taxon>
        <taxon>Ixodinae</taxon>
        <taxon>Ixodes</taxon>
    </lineage>
</organism>
<accession>B7PNL0</accession>
<dbReference type="EMBL" id="ABJB010347271">
    <property type="status" value="NOT_ANNOTATED_CDS"/>
    <property type="molecule type" value="Genomic_DNA"/>
</dbReference>
<evidence type="ECO:0000313" key="2">
    <source>
        <dbReference type="EnsemblMetazoa" id="ISCW005768-PA"/>
    </source>
</evidence>
<dbReference type="Proteomes" id="UP000001555">
    <property type="component" value="Unassembled WGS sequence"/>
</dbReference>
<dbReference type="PaxDb" id="6945-B7PNL0"/>
<reference evidence="2" key="2">
    <citation type="submission" date="2020-05" db="UniProtKB">
        <authorList>
            <consortium name="EnsemblMetazoa"/>
        </authorList>
    </citation>
    <scope>IDENTIFICATION</scope>
    <source>
        <strain evidence="2">wikel</strain>
    </source>
</reference>
<dbReference type="AlphaFoldDB" id="B7PNL0"/>
<reference evidence="1 3" key="1">
    <citation type="submission" date="2008-03" db="EMBL/GenBank/DDBJ databases">
        <title>Annotation of Ixodes scapularis.</title>
        <authorList>
            <consortium name="Ixodes scapularis Genome Project Consortium"/>
            <person name="Caler E."/>
            <person name="Hannick L.I."/>
            <person name="Bidwell S."/>
            <person name="Joardar V."/>
            <person name="Thiagarajan M."/>
            <person name="Amedeo P."/>
            <person name="Galinsky K.J."/>
            <person name="Schobel S."/>
            <person name="Inman J."/>
            <person name="Hostetler J."/>
            <person name="Miller J."/>
            <person name="Hammond M."/>
            <person name="Megy K."/>
            <person name="Lawson D."/>
            <person name="Kodira C."/>
            <person name="Sutton G."/>
            <person name="Meyer J."/>
            <person name="Hill C.A."/>
            <person name="Birren B."/>
            <person name="Nene V."/>
            <person name="Collins F."/>
            <person name="Alarcon-Chaidez F."/>
            <person name="Wikel S."/>
            <person name="Strausberg R."/>
        </authorList>
    </citation>
    <scope>NUCLEOTIDE SEQUENCE [LARGE SCALE GENOMIC DNA]</scope>
    <source>
        <strain evidence="3">Wikel</strain>
        <strain evidence="1">Wikel colony</strain>
    </source>
</reference>
<dbReference type="InParanoid" id="B7PNL0"/>
<keyword evidence="3" id="KW-1185">Reference proteome</keyword>
<proteinExistence type="predicted"/>
<dbReference type="VEuPathDB" id="VectorBase:ISCW005768"/>
<sequence>MREDCQVDPNRFSRECLRHYRKLSSNKTSFLSLPRLPLNLNVDCHSLEKKKEARLIDKK</sequence>
<dbReference type="EMBL" id="DS753583">
    <property type="protein sequence ID" value="EEC08182.1"/>
    <property type="molecule type" value="Genomic_DNA"/>
</dbReference>
<name>B7PNL0_IXOSC</name>
<gene>
    <name evidence="1" type="ORF">IscW_ISCW005768</name>
</gene>
<evidence type="ECO:0000313" key="1">
    <source>
        <dbReference type="EMBL" id="EEC08182.1"/>
    </source>
</evidence>
<evidence type="ECO:0000313" key="3">
    <source>
        <dbReference type="Proteomes" id="UP000001555"/>
    </source>
</evidence>
<dbReference type="HOGENOM" id="CLU_2963332_0_0_1"/>
<dbReference type="EnsemblMetazoa" id="ISCW005768-RA">
    <property type="protein sequence ID" value="ISCW005768-PA"/>
    <property type="gene ID" value="ISCW005768"/>
</dbReference>